<accession>A0A1I3WED6</accession>
<evidence type="ECO:0000256" key="4">
    <source>
        <dbReference type="ARBA" id="ARBA00022475"/>
    </source>
</evidence>
<evidence type="ECO:0000256" key="1">
    <source>
        <dbReference type="ARBA" id="ARBA00004377"/>
    </source>
</evidence>
<evidence type="ECO:0000313" key="11">
    <source>
        <dbReference type="EMBL" id="SFK04811.1"/>
    </source>
</evidence>
<dbReference type="Proteomes" id="UP000199445">
    <property type="component" value="Unassembled WGS sequence"/>
</dbReference>
<keyword evidence="8 10" id="KW-1133">Transmembrane helix</keyword>
<feature type="transmembrane region" description="Helical" evidence="10">
    <location>
        <begin position="7"/>
        <end position="29"/>
    </location>
</feature>
<keyword evidence="4" id="KW-1003">Cell membrane</keyword>
<dbReference type="GO" id="GO:0005886">
    <property type="term" value="C:plasma membrane"/>
    <property type="evidence" value="ECO:0007669"/>
    <property type="project" value="UniProtKB-SubCell"/>
</dbReference>
<dbReference type="Pfam" id="PF11612">
    <property type="entry name" value="T2SSJ"/>
    <property type="match status" value="1"/>
</dbReference>
<dbReference type="RefSeq" id="WP_091705549.1">
    <property type="nucleotide sequence ID" value="NZ_BMYN01000005.1"/>
</dbReference>
<protein>
    <recommendedName>
        <fullName evidence="3">Type II secretion system protein J</fullName>
    </recommendedName>
</protein>
<reference evidence="11 12" key="1">
    <citation type="submission" date="2016-10" db="EMBL/GenBank/DDBJ databases">
        <authorList>
            <person name="de Groot N.N."/>
        </authorList>
    </citation>
    <scope>NUCLEOTIDE SEQUENCE [LARGE SCALE GENOMIC DNA]</scope>
    <source>
        <strain evidence="11 12">IBRC-M 10445</strain>
    </source>
</reference>
<dbReference type="Pfam" id="PF07963">
    <property type="entry name" value="N_methyl"/>
    <property type="match status" value="1"/>
</dbReference>
<evidence type="ECO:0000256" key="5">
    <source>
        <dbReference type="ARBA" id="ARBA00022481"/>
    </source>
</evidence>
<dbReference type="EMBL" id="FOSC01000009">
    <property type="protein sequence ID" value="SFK04811.1"/>
    <property type="molecule type" value="Genomic_DNA"/>
</dbReference>
<keyword evidence="6" id="KW-0997">Cell inner membrane</keyword>
<evidence type="ECO:0000256" key="8">
    <source>
        <dbReference type="ARBA" id="ARBA00022989"/>
    </source>
</evidence>
<proteinExistence type="inferred from homology"/>
<dbReference type="InterPro" id="IPR012902">
    <property type="entry name" value="N_methyl_site"/>
</dbReference>
<organism evidence="11 12">
    <name type="scientific">Marinobacter persicus</name>
    <dbReference type="NCBI Taxonomy" id="930118"/>
    <lineage>
        <taxon>Bacteria</taxon>
        <taxon>Pseudomonadati</taxon>
        <taxon>Pseudomonadota</taxon>
        <taxon>Gammaproteobacteria</taxon>
        <taxon>Pseudomonadales</taxon>
        <taxon>Marinobacteraceae</taxon>
        <taxon>Marinobacter</taxon>
    </lineage>
</organism>
<keyword evidence="5" id="KW-0488">Methylation</keyword>
<keyword evidence="12" id="KW-1185">Reference proteome</keyword>
<sequence>MCPCKQLGFTLMEVLVAVAITAVIGLGAWQVISSVVNSRERVDQVAGQFDGLQTAMLLLERDLAQIVNRPVRDTYGDVQPALTTREEGFALILTRQGWRNPLGLRRSDLQRAGWEYTGNELSRHYWPMVDQGQEEQGRAVVLLNQVTAFEIRFLDSGGREYQQWPKDGVVAGQLPGGRPDTPLPLGIEVTLEHEQFGAITRTFALPDFHRRRGQ</sequence>
<dbReference type="NCBIfam" id="TIGR01711">
    <property type="entry name" value="gspJ"/>
    <property type="match status" value="1"/>
</dbReference>
<evidence type="ECO:0000313" key="12">
    <source>
        <dbReference type="Proteomes" id="UP000199445"/>
    </source>
</evidence>
<dbReference type="GO" id="GO:0015628">
    <property type="term" value="P:protein secretion by the type II secretion system"/>
    <property type="evidence" value="ECO:0007669"/>
    <property type="project" value="InterPro"/>
</dbReference>
<dbReference type="PANTHER" id="PTHR39583:SF2">
    <property type="entry name" value="TYPE II SECRETION SYSTEM PROTEIN J"/>
    <property type="match status" value="1"/>
</dbReference>
<gene>
    <name evidence="11" type="ORF">SAMN05216429_109119</name>
</gene>
<comment type="similarity">
    <text evidence="2">Belongs to the GSP J family.</text>
</comment>
<name>A0A1I3WED6_9GAMM</name>
<evidence type="ECO:0000256" key="10">
    <source>
        <dbReference type="SAM" id="Phobius"/>
    </source>
</evidence>
<dbReference type="InterPro" id="IPR045584">
    <property type="entry name" value="Pilin-like"/>
</dbReference>
<keyword evidence="9 10" id="KW-0472">Membrane</keyword>
<dbReference type="GO" id="GO:0015627">
    <property type="term" value="C:type II protein secretion system complex"/>
    <property type="evidence" value="ECO:0007669"/>
    <property type="project" value="InterPro"/>
</dbReference>
<dbReference type="NCBIfam" id="TIGR02532">
    <property type="entry name" value="IV_pilin_GFxxxE"/>
    <property type="match status" value="1"/>
</dbReference>
<comment type="subcellular location">
    <subcellularLocation>
        <location evidence="1">Cell inner membrane</location>
        <topology evidence="1">Single-pass membrane protein</topology>
    </subcellularLocation>
</comment>
<dbReference type="PANTHER" id="PTHR39583">
    <property type="entry name" value="TYPE II SECRETION SYSTEM PROTEIN J-RELATED"/>
    <property type="match status" value="1"/>
</dbReference>
<dbReference type="InterPro" id="IPR051621">
    <property type="entry name" value="T2SS_protein_J"/>
</dbReference>
<dbReference type="SUPFAM" id="SSF54523">
    <property type="entry name" value="Pili subunits"/>
    <property type="match status" value="1"/>
</dbReference>
<dbReference type="OrthoDB" id="9794345at2"/>
<evidence type="ECO:0000256" key="2">
    <source>
        <dbReference type="ARBA" id="ARBA00011084"/>
    </source>
</evidence>
<dbReference type="AlphaFoldDB" id="A0A1I3WED6"/>
<keyword evidence="7 10" id="KW-0812">Transmembrane</keyword>
<dbReference type="InterPro" id="IPR010055">
    <property type="entry name" value="T2SS_protein-GspJ"/>
</dbReference>
<evidence type="ECO:0000256" key="3">
    <source>
        <dbReference type="ARBA" id="ARBA00021539"/>
    </source>
</evidence>
<dbReference type="Gene3D" id="2.10.70.20">
    <property type="entry name" value="gspk-gspi-gspj complex like domains"/>
    <property type="match status" value="1"/>
</dbReference>
<evidence type="ECO:0000256" key="9">
    <source>
        <dbReference type="ARBA" id="ARBA00023136"/>
    </source>
</evidence>
<dbReference type="Gene3D" id="3.10.610.10">
    <property type="entry name" value="GSPII I/J protein-like"/>
    <property type="match status" value="1"/>
</dbReference>
<evidence type="ECO:0000256" key="7">
    <source>
        <dbReference type="ARBA" id="ARBA00022692"/>
    </source>
</evidence>
<evidence type="ECO:0000256" key="6">
    <source>
        <dbReference type="ARBA" id="ARBA00022519"/>
    </source>
</evidence>